<proteinExistence type="predicted"/>
<name>A0A1R1BEU3_PAEAM</name>
<protein>
    <submittedName>
        <fullName evidence="4">Uncharacterized protein</fullName>
    </submittedName>
</protein>
<dbReference type="Pfam" id="PF22124">
    <property type="entry name" value="Glyco_hydro_95_cat"/>
    <property type="match status" value="2"/>
</dbReference>
<dbReference type="PANTHER" id="PTHR31084">
    <property type="entry name" value="ALPHA-L-FUCOSIDASE 2"/>
    <property type="match status" value="1"/>
</dbReference>
<dbReference type="InterPro" id="IPR008928">
    <property type="entry name" value="6-hairpin_glycosidase_sf"/>
</dbReference>
<dbReference type="PANTHER" id="PTHR31084:SF0">
    <property type="entry name" value="ALPHA-L-FUCOSIDASE 2"/>
    <property type="match status" value="1"/>
</dbReference>
<feature type="domain" description="Alpha fucosidase A-like C-terminal" evidence="2">
    <location>
        <begin position="802"/>
        <end position="896"/>
    </location>
</feature>
<dbReference type="InterPro" id="IPR054363">
    <property type="entry name" value="GH95_cat"/>
</dbReference>
<dbReference type="RefSeq" id="WP_076334210.1">
    <property type="nucleotide sequence ID" value="NZ_MRTJ01000027.1"/>
</dbReference>
<dbReference type="Pfam" id="PF14498">
    <property type="entry name" value="Glyco_hyd_65N_2"/>
    <property type="match status" value="1"/>
</dbReference>
<dbReference type="InterPro" id="IPR049053">
    <property type="entry name" value="AFCA-like_C"/>
</dbReference>
<reference evidence="4 5" key="1">
    <citation type="submission" date="2016-11" db="EMBL/GenBank/DDBJ databases">
        <title>Paenibacillus species isolates.</title>
        <authorList>
            <person name="Beno S.M."/>
        </authorList>
    </citation>
    <scope>NUCLEOTIDE SEQUENCE [LARGE SCALE GENOMIC DNA]</scope>
    <source>
        <strain evidence="4 5">FSL H8-0246</strain>
    </source>
</reference>
<feature type="domain" description="Glycosyl hydrolase family 95 catalytic" evidence="3">
    <location>
        <begin position="592"/>
        <end position="799"/>
    </location>
</feature>
<dbReference type="GO" id="GO:0004560">
    <property type="term" value="F:alpha-L-fucosidase activity"/>
    <property type="evidence" value="ECO:0007669"/>
    <property type="project" value="TreeGrafter"/>
</dbReference>
<comment type="caution">
    <text evidence="4">The sequence shown here is derived from an EMBL/GenBank/DDBJ whole genome shotgun (WGS) entry which is preliminary data.</text>
</comment>
<dbReference type="SUPFAM" id="SSF48208">
    <property type="entry name" value="Six-hairpin glycosidases"/>
    <property type="match status" value="1"/>
</dbReference>
<accession>A0A1R1BEU3</accession>
<dbReference type="AlphaFoldDB" id="A0A1R1BEU3"/>
<gene>
    <name evidence="4" type="ORF">BK131_29200</name>
</gene>
<dbReference type="GO" id="GO:0005975">
    <property type="term" value="P:carbohydrate metabolic process"/>
    <property type="evidence" value="ECO:0007669"/>
    <property type="project" value="InterPro"/>
</dbReference>
<dbReference type="InterPro" id="IPR012341">
    <property type="entry name" value="6hp_glycosidase-like_sf"/>
</dbReference>
<organism evidence="4 5">
    <name type="scientific">Paenibacillus amylolyticus</name>
    <dbReference type="NCBI Taxonomy" id="1451"/>
    <lineage>
        <taxon>Bacteria</taxon>
        <taxon>Bacillati</taxon>
        <taxon>Bacillota</taxon>
        <taxon>Bacilli</taxon>
        <taxon>Bacillales</taxon>
        <taxon>Paenibacillaceae</taxon>
        <taxon>Paenibacillus</taxon>
    </lineage>
</organism>
<feature type="domain" description="Glycosyl hydrolase family 95 catalytic" evidence="3">
    <location>
        <begin position="330"/>
        <end position="516"/>
    </location>
</feature>
<dbReference type="Proteomes" id="UP000187134">
    <property type="component" value="Unassembled WGS sequence"/>
</dbReference>
<evidence type="ECO:0000259" key="2">
    <source>
        <dbReference type="Pfam" id="PF21307"/>
    </source>
</evidence>
<dbReference type="OrthoDB" id="9802600at2"/>
<dbReference type="InterPro" id="IPR027414">
    <property type="entry name" value="GH95_N_dom"/>
</dbReference>
<evidence type="ECO:0000313" key="5">
    <source>
        <dbReference type="Proteomes" id="UP000187134"/>
    </source>
</evidence>
<dbReference type="EMBL" id="MRTJ01000027">
    <property type="protein sequence ID" value="OMF04955.1"/>
    <property type="molecule type" value="Genomic_DNA"/>
</dbReference>
<evidence type="ECO:0000313" key="4">
    <source>
        <dbReference type="EMBL" id="OMF04955.1"/>
    </source>
</evidence>
<evidence type="ECO:0000259" key="1">
    <source>
        <dbReference type="Pfam" id="PF14498"/>
    </source>
</evidence>
<feature type="domain" description="Glycosyl hydrolase family 95 N-terminal" evidence="1">
    <location>
        <begin position="27"/>
        <end position="191"/>
    </location>
</feature>
<dbReference type="Gene3D" id="1.50.10.10">
    <property type="match status" value="1"/>
</dbReference>
<evidence type="ECO:0000259" key="3">
    <source>
        <dbReference type="Pfam" id="PF22124"/>
    </source>
</evidence>
<dbReference type="Pfam" id="PF21307">
    <property type="entry name" value="Glyco_hydro_95_C"/>
    <property type="match status" value="1"/>
</dbReference>
<sequence length="903" mass="101907">MTSLPETIRLYKKGNYANAYTEVSSVNPGNAWREGMVSGNGENGYITSGSPYTDSFIFQNMFFNYPSKDPRVIPEELTEQLTDARQNVFKQNDKWKVTNKTGSTRIRTFYYSYHPGHQLRFSIPSQGSLSGYERWTNYETAETGVRYSDENGEWVRTSFTSREDNVTFTKITASSTGTKINITLSIDDISTISGANKGHIELRELQYKKLVDSGANYLAQVAHYPVYQGSELAYGGYAGLTQIVVLNGTKKRMLMAGSHELINVGREPNPVIQIKDADAIYLITRSSRTHSMGRIEEFAEMTQYKIVDQLYQDINAVVQKYLASDGQLNYDAALAAHTRKHSVEFNAVSFSIDGDDHYKNSDNQTLITTQKSTPDRVNHAFMEQVYNQGRYAMICCSGTSAPRLYGMWTGEWNPGWRGIYTLDANVNLQVASMNTGHLTQAQLGYIIFFLRNTPDFEYNARMAYGMHDALQVSVNSDGDRGMHVEYDNDYPFEYWNAGASWCLLPIYEYWQCYGNQKIPLHVNMRIHELQTILSVQDGGMSDEEFTQLLDKGYLDLAEDILLPLLTKQANFWQQICTPEYFTDVNGKACYQFDKKTLNSGEKYLIIPTYSPENHPIGYNSTITANATMDISAARDGLSMVISMEKAVKRDGYETAIAKWTALLELLPNYKYDYDGALREWAMSDYTENNNHRHLSHLYVAWPAYETQTDPELKQAAKIAIDNRDRFNTVDDTAGHGWMHKALVQARLKNGDGVLSALLPMMRDAGYYSSLMTDHDSNRRCNCYCTDTSFGTVGAINEALLFSNTGEIEILPALPSDWTKGSIHGLMARTWVEVKALSWNLSAKTVHVVVSSSKNGNTIRIRVGLSWTQAKIDGSKADVQQDLRGKYIQLTLSEGTEVTVAFQL</sequence>